<organism evidence="1 2">
    <name type="scientific">Flammeovirga aprica JL-4</name>
    <dbReference type="NCBI Taxonomy" id="694437"/>
    <lineage>
        <taxon>Bacteria</taxon>
        <taxon>Pseudomonadati</taxon>
        <taxon>Bacteroidota</taxon>
        <taxon>Cytophagia</taxon>
        <taxon>Cytophagales</taxon>
        <taxon>Flammeovirgaceae</taxon>
        <taxon>Flammeovirga</taxon>
    </lineage>
</organism>
<dbReference type="Gene3D" id="3.80.10.10">
    <property type="entry name" value="Ribonuclease Inhibitor"/>
    <property type="match status" value="1"/>
</dbReference>
<dbReference type="NCBIfam" id="TIGR04183">
    <property type="entry name" value="Por_Secre_tail"/>
    <property type="match status" value="1"/>
</dbReference>
<dbReference type="RefSeq" id="WP_169656707.1">
    <property type="nucleotide sequence ID" value="NZ_JABANE010000023.1"/>
</dbReference>
<gene>
    <name evidence="1" type="ORF">HHU12_10585</name>
</gene>
<dbReference type="InterPro" id="IPR032675">
    <property type="entry name" value="LRR_dom_sf"/>
</dbReference>
<reference evidence="1 2" key="1">
    <citation type="submission" date="2020-04" db="EMBL/GenBank/DDBJ databases">
        <title>Flammeovirga sp. SR4, a novel species isolated from seawater.</title>
        <authorList>
            <person name="Wang X."/>
        </authorList>
    </citation>
    <scope>NUCLEOTIDE SEQUENCE [LARGE SCALE GENOMIC DNA]</scope>
    <source>
        <strain evidence="1 2">ATCC 23126</strain>
    </source>
</reference>
<dbReference type="AlphaFoldDB" id="A0A7X9RU01"/>
<accession>A0A7X9RU01</accession>
<sequence>MKKLFFCSLLFLITTIQTYSQCIRQEFNIGYNFMHYGDSASLFIPKGAKTIDLHLSTRTNIYSSSQIEVVLKTCDGTIIESTGFFDLKSSHGVAFSVPDSIQSGYCKIVTNGKNLYYNSTQNQFVVTFLNEDNKKVNFITMPLEHSIIYGDTLNLDFKSYYSSSRRTFDFQTEFVGEDLGILNIDGTSVTSTNIPGAQAVKVKCFPGSGAEDYAYTDTTIYITNIVDESKRKTGIIYGNNEYLLIDKVASFNLNQVSNNKETEISYEILTDGETITIEDGIIYFEDTTQNIVVNIKAYQAESEEFTAVEKFMRIVYTDLGNNYLYPLVVEEELIDSILVDNPNALEETSSTEKIRFENILKDGRMNEIWYYNCVRRISLENANASTHTDKLHRFTRLKTLKYTNYHDVTLPQMLLDNTTYHLDQLSLENVQSIQYQHSDDFRNNISELTITRSKNILDIPEFINKESLIRFELLSEHELEFSMFAGCYNLKYLLLKNNNFKNLEGIEKLSNLEYIDVLNNKINDISGIEELKKINHINLSNNFLSYVEFDKLLSPLPITNYLFPQHKLPLTTTIEGDTIIVEYPYHTENNIYSINNADRLEGNKAFFNIYYFEGAIVNFEIRNALYENAGYYYKEITEPRFKYLFSHEVFLSANSIKGIISDFKDYDPDKAYLKFDHDDTRYRINYDHDEQYYYVYFSKELIDRPFRFYNKEGSYELDKKNNPVKHRVGKIENNIVYIDSPLFFEELNGADKFYTPMDGWNYGEVKFFYHNILERKDTVKWVVDSYDIDLNPHIRCVIVYDSTDVQLGVLEPIIIDDSNYQNFHYEYILEPNEKIYFEVYFTEFQFSNYKEYQIASSFQTDEFTTGIFDYKKIVTDKGLKIDEAKVNYDYYVKNDPRGYLFIERAMEYRVSLYNYGNEDYFGFYGLYEDVEAKKGKDAFSLDTYNFFYNLDIVGKTYDASSSIYRTNGEINLDIDNYSGISKHWSGGGYITPTSKGWGHIQLSHQGDENFQPFSERISFNVGGPESIEEDKPEKPGTDIEGDIITSDINDIGKIQLFFYQNTLFVKLNSIKELHEYSIININGSIIQNTQVEQKGDEFELKIPALQKGVYIIKLFLENKVYTYKYMEE</sequence>
<dbReference type="PROSITE" id="PS51450">
    <property type="entry name" value="LRR"/>
    <property type="match status" value="2"/>
</dbReference>
<dbReference type="InterPro" id="IPR001611">
    <property type="entry name" value="Leu-rich_rpt"/>
</dbReference>
<dbReference type="SUPFAM" id="SSF52058">
    <property type="entry name" value="L domain-like"/>
    <property type="match status" value="1"/>
</dbReference>
<protein>
    <submittedName>
        <fullName evidence="1">Leucine-rich repeat domain-containing protein</fullName>
    </submittedName>
</protein>
<comment type="caution">
    <text evidence="1">The sequence shown here is derived from an EMBL/GenBank/DDBJ whole genome shotgun (WGS) entry which is preliminary data.</text>
</comment>
<evidence type="ECO:0000313" key="2">
    <source>
        <dbReference type="Proteomes" id="UP000576082"/>
    </source>
</evidence>
<proteinExistence type="predicted"/>
<dbReference type="InterPro" id="IPR026444">
    <property type="entry name" value="Secre_tail"/>
</dbReference>
<evidence type="ECO:0000313" key="1">
    <source>
        <dbReference type="EMBL" id="NME68404.1"/>
    </source>
</evidence>
<keyword evidence="2" id="KW-1185">Reference proteome</keyword>
<dbReference type="Proteomes" id="UP000576082">
    <property type="component" value="Unassembled WGS sequence"/>
</dbReference>
<dbReference type="EMBL" id="JABANE010000023">
    <property type="protein sequence ID" value="NME68404.1"/>
    <property type="molecule type" value="Genomic_DNA"/>
</dbReference>
<name>A0A7X9RU01_9BACT</name>